<dbReference type="RefSeq" id="WP_116049878.1">
    <property type="nucleotide sequence ID" value="NZ_QUBQ01000008.1"/>
</dbReference>
<sequence length="348" mass="39538">MARPSNAYWDRRAQQRMARYHRGSDSVIAQISTAYDKGQVNIEASIDRILGKFAREGGMTVEEATKLLNEPISRREWAAIKAQYAKVRDPDIRRQLLARLNAPAYAARITRQQALQADMYVQSKLIADAELALSTHGYVNTINEAYYRTMFDMQRGTGLGFDFARIPTKTIQTILKRPWSGQHYSNRIWGNTDVLAAMLSEVVTGGLKSGASLQAMRKEIEERLDVGKHAANRLLRTETTYMANAAEMESYEEAEIERYQFVATLDNRTSEQCQAQDLKIYNVKDAKPNVNMPPMHPYCRSTTIAVIGVKEESNLMRRARDPVTGKTSLVPASMPYPEWYKHYVERAA</sequence>
<dbReference type="Pfam" id="PF04233">
    <property type="entry name" value="Phage_Mu_F"/>
    <property type="match status" value="1"/>
</dbReference>
<dbReference type="OrthoDB" id="9765386at2"/>
<dbReference type="AlphaFoldDB" id="A0A371P081"/>
<dbReference type="EMBL" id="QUBQ01000008">
    <property type="protein sequence ID" value="REK69333.1"/>
    <property type="molecule type" value="Genomic_DNA"/>
</dbReference>
<gene>
    <name evidence="2" type="ORF">DX130_24545</name>
</gene>
<reference evidence="2 3" key="1">
    <citation type="submission" date="2018-08" db="EMBL/GenBank/DDBJ databases">
        <title>Paenibacillus sp. M4BSY-1, whole genome shotgun sequence.</title>
        <authorList>
            <person name="Tuo L."/>
        </authorList>
    </citation>
    <scope>NUCLEOTIDE SEQUENCE [LARGE SCALE GENOMIC DNA]</scope>
    <source>
        <strain evidence="2 3">M4BSY-1</strain>
    </source>
</reference>
<dbReference type="Proteomes" id="UP000261905">
    <property type="component" value="Unassembled WGS sequence"/>
</dbReference>
<feature type="domain" description="Phage head morphogenesis" evidence="1">
    <location>
        <begin position="200"/>
        <end position="304"/>
    </location>
</feature>
<evidence type="ECO:0000313" key="3">
    <source>
        <dbReference type="Proteomes" id="UP000261905"/>
    </source>
</evidence>
<comment type="caution">
    <text evidence="2">The sequence shown here is derived from an EMBL/GenBank/DDBJ whole genome shotgun (WGS) entry which is preliminary data.</text>
</comment>
<accession>A0A371P081</accession>
<evidence type="ECO:0000313" key="2">
    <source>
        <dbReference type="EMBL" id="REK69333.1"/>
    </source>
</evidence>
<name>A0A371P081_9BACL</name>
<keyword evidence="3" id="KW-1185">Reference proteome</keyword>
<dbReference type="NCBIfam" id="TIGR01641">
    <property type="entry name" value="phageSPP1_gp7"/>
    <property type="match status" value="1"/>
</dbReference>
<organism evidence="2 3">
    <name type="scientific">Paenibacillus paeoniae</name>
    <dbReference type="NCBI Taxonomy" id="2292705"/>
    <lineage>
        <taxon>Bacteria</taxon>
        <taxon>Bacillati</taxon>
        <taxon>Bacillota</taxon>
        <taxon>Bacilli</taxon>
        <taxon>Bacillales</taxon>
        <taxon>Paenibacillaceae</taxon>
        <taxon>Paenibacillus</taxon>
    </lineage>
</organism>
<proteinExistence type="predicted"/>
<protein>
    <submittedName>
        <fullName evidence="2">Phage head morphogenesis protein</fullName>
    </submittedName>
</protein>
<dbReference type="InterPro" id="IPR006528">
    <property type="entry name" value="Phage_head_morphogenesis_dom"/>
</dbReference>
<evidence type="ECO:0000259" key="1">
    <source>
        <dbReference type="Pfam" id="PF04233"/>
    </source>
</evidence>